<dbReference type="OrthoDB" id="9806592at2"/>
<gene>
    <name evidence="2" type="ORF">C6570_14875</name>
</gene>
<evidence type="ECO:0000256" key="1">
    <source>
        <dbReference type="SAM" id="MobiDB-lite"/>
    </source>
</evidence>
<dbReference type="RefSeq" id="WP_106703912.1">
    <property type="nucleotide sequence ID" value="NZ_CP027666.1"/>
</dbReference>
<organism evidence="2 3">
    <name type="scientific">Ottowia oryzae</name>
    <dbReference type="NCBI Taxonomy" id="2109914"/>
    <lineage>
        <taxon>Bacteria</taxon>
        <taxon>Pseudomonadati</taxon>
        <taxon>Pseudomonadota</taxon>
        <taxon>Betaproteobacteria</taxon>
        <taxon>Burkholderiales</taxon>
        <taxon>Comamonadaceae</taxon>
        <taxon>Ottowia</taxon>
    </lineage>
</organism>
<evidence type="ECO:0000313" key="3">
    <source>
        <dbReference type="Proteomes" id="UP000239709"/>
    </source>
</evidence>
<evidence type="ECO:0008006" key="4">
    <source>
        <dbReference type="Google" id="ProtNLM"/>
    </source>
</evidence>
<dbReference type="Pfam" id="PF25209">
    <property type="entry name" value="Phage_capsid_4"/>
    <property type="match status" value="1"/>
</dbReference>
<feature type="compositionally biased region" description="Pro residues" evidence="1">
    <location>
        <begin position="166"/>
        <end position="178"/>
    </location>
</feature>
<name>A0A2S0MHJ2_9BURK</name>
<dbReference type="KEGG" id="otk:C6570_14875"/>
<reference evidence="2 3" key="1">
    <citation type="submission" date="2018-03" db="EMBL/GenBank/DDBJ databases">
        <title>Genome sequencing of Ottowia sp.</title>
        <authorList>
            <person name="Kim S.-J."/>
            <person name="Heo J."/>
            <person name="Kwon S.-W."/>
        </authorList>
    </citation>
    <scope>NUCLEOTIDE SEQUENCE [LARGE SCALE GENOMIC DNA]</scope>
    <source>
        <strain evidence="2 3">KADR8-3</strain>
    </source>
</reference>
<proteinExistence type="predicted"/>
<evidence type="ECO:0000313" key="2">
    <source>
        <dbReference type="EMBL" id="AVO35364.1"/>
    </source>
</evidence>
<keyword evidence="3" id="KW-1185">Reference proteome</keyword>
<feature type="region of interest" description="Disordered" evidence="1">
    <location>
        <begin position="158"/>
        <end position="181"/>
    </location>
</feature>
<dbReference type="Proteomes" id="UP000239709">
    <property type="component" value="Chromosome"/>
</dbReference>
<dbReference type="AlphaFoldDB" id="A0A2S0MHJ2"/>
<sequence length="590" mass="62130">MSDLLTRAVMFGRADGADIPCTIATTAPVGRGGEFEVLSCAPEDVDLSRAPLPLLIGHDQSRLAVGLIDGIRCTGDKVTGLARFGTSAEAQAIRADVEAGIHRSLSVGYERTGIRATDPESGATEYRWRPVEASIVSVPADASAGFYRNHSAENDMTTTATKTPAAPAPVPAQTPAPADPIQTWKPEQRAEQILELCTRHGMADKALNIIQRSASVEAAKDMIMNELAMRDLLTGGHHNTRAERPAANDRELILNTLASRMGGTATGPTLGRASLIDLAERALTAGGQRIAPGEHRDTIFQRAFGAGTTSDFPQLLNTAAARVLAQAMEDQQSPIKAIARKVNRPDFRILNSVRADSAPDLLKVNEHGEYKYGSLAEASNGWGVATFGRILALTRQAIINDDLGAFAAAISGFAASAARLEADRLASMLLTPGTVDGAPVFDATRGTSVDKVLTAEGLAAAVLALRGQRGLHGGLLAQQPGTLIVPAALELKALQLVTSLSPARTDDVQPFSGLTVAVEPRLDAASATAWYLVARNQSALEYGYLEGAEGVQMVERGGFEVDGVEYRARLDFGCGWAAPIGWVKSTGTAA</sequence>
<protein>
    <recommendedName>
        <fullName evidence="4">Bacteriophage Mu GpT domain-containing protein</fullName>
    </recommendedName>
</protein>
<accession>A0A2S0MHJ2</accession>
<dbReference type="EMBL" id="CP027666">
    <property type="protein sequence ID" value="AVO35364.1"/>
    <property type="molecule type" value="Genomic_DNA"/>
</dbReference>